<proteinExistence type="predicted"/>
<keyword evidence="3" id="KW-1185">Reference proteome</keyword>
<comment type="caution">
    <text evidence="2">The sequence shown here is derived from an EMBL/GenBank/DDBJ whole genome shotgun (WGS) entry which is preliminary data.</text>
</comment>
<gene>
    <name evidence="2" type="ORF">JOF43_000344</name>
</gene>
<dbReference type="EMBL" id="JAGIOD010000001">
    <property type="protein sequence ID" value="MBP2380387.1"/>
    <property type="molecule type" value="Genomic_DNA"/>
</dbReference>
<organism evidence="2 3">
    <name type="scientific">Brachybacterium sacelli</name>
    <dbReference type="NCBI Taxonomy" id="173364"/>
    <lineage>
        <taxon>Bacteria</taxon>
        <taxon>Bacillati</taxon>
        <taxon>Actinomycetota</taxon>
        <taxon>Actinomycetes</taxon>
        <taxon>Micrococcales</taxon>
        <taxon>Dermabacteraceae</taxon>
        <taxon>Brachybacterium</taxon>
    </lineage>
</organism>
<name>A0ABS4WW08_9MICO</name>
<protein>
    <recommendedName>
        <fullName evidence="4">BNR repeat neuraminidase</fullName>
    </recommendedName>
</protein>
<sequence length="482" mass="52933">MVDPRTAVVNSNGGWCWFQDERALVDPGSRRLLLGSVASVAGAEGDRRGGDVDLTIVDLDHLGEDPTGQGVDPTRPGAAPAATSGAATGPGVDPAARTVTLHPGLESDDHDNPALWHRDDGRWLAVYSRHKSDDRTRWRVSEVGDPTRWGPESTVDWRGLFDSPEQARELGGGRGVTYQNLHRLDGVLHCFVRAINDDPCYLVSHDDGDTWTFGGRLLTREKIGYVNGYARYASGNRFGTDDRLDLIITEHHPRDYGTSIWHGYLADGHLHRSDGTTVGELGRSLVEQAPRAEDLTCVFGHGSTWDGAVMTHAWTTDLRRFPDGTVVALLTARADDTLGTKTDRSVLDPIDHRFFRAVLPAGAEQWDVHQLAVAGPQLLPHEEDYTGLGTLDPEDPDALWLSTVLDPRDGTALPRHEIFHARTEDDGLSWTWAPVTEDSEVGNYRPIAVPGAHDLSVLTWYRGAMSSSQDYDAEVVVRVARR</sequence>
<evidence type="ECO:0000313" key="3">
    <source>
        <dbReference type="Proteomes" id="UP001519290"/>
    </source>
</evidence>
<accession>A0ABS4WW08</accession>
<reference evidence="2 3" key="1">
    <citation type="submission" date="2021-03" db="EMBL/GenBank/DDBJ databases">
        <title>Sequencing the genomes of 1000 actinobacteria strains.</title>
        <authorList>
            <person name="Klenk H.-P."/>
        </authorList>
    </citation>
    <scope>NUCLEOTIDE SEQUENCE [LARGE SCALE GENOMIC DNA]</scope>
    <source>
        <strain evidence="2 3">DSM 14566</strain>
    </source>
</reference>
<evidence type="ECO:0000313" key="2">
    <source>
        <dbReference type="EMBL" id="MBP2380387.1"/>
    </source>
</evidence>
<evidence type="ECO:0000256" key="1">
    <source>
        <dbReference type="SAM" id="MobiDB-lite"/>
    </source>
</evidence>
<feature type="compositionally biased region" description="Low complexity" evidence="1">
    <location>
        <begin position="73"/>
        <end position="91"/>
    </location>
</feature>
<evidence type="ECO:0008006" key="4">
    <source>
        <dbReference type="Google" id="ProtNLM"/>
    </source>
</evidence>
<feature type="region of interest" description="Disordered" evidence="1">
    <location>
        <begin position="62"/>
        <end position="93"/>
    </location>
</feature>
<dbReference type="Proteomes" id="UP001519290">
    <property type="component" value="Unassembled WGS sequence"/>
</dbReference>
<dbReference type="RefSeq" id="WP_209898203.1">
    <property type="nucleotide sequence ID" value="NZ_BAAAJW010000008.1"/>
</dbReference>